<dbReference type="EMBL" id="HBUF01047861">
    <property type="protein sequence ID" value="CAG6620471.1"/>
    <property type="molecule type" value="Transcribed_RNA"/>
</dbReference>
<accession>A0A8D8M9P5</accession>
<name>A0A8D8M9P5_9HEMI</name>
<protein>
    <submittedName>
        <fullName evidence="2">Uncharacterized protein</fullName>
    </submittedName>
</protein>
<dbReference type="EMBL" id="HBUF01047862">
    <property type="protein sequence ID" value="CAG6620472.1"/>
    <property type="molecule type" value="Transcribed_RNA"/>
</dbReference>
<organism evidence="2">
    <name type="scientific">Cacopsylla melanoneura</name>
    <dbReference type="NCBI Taxonomy" id="428564"/>
    <lineage>
        <taxon>Eukaryota</taxon>
        <taxon>Metazoa</taxon>
        <taxon>Ecdysozoa</taxon>
        <taxon>Arthropoda</taxon>
        <taxon>Hexapoda</taxon>
        <taxon>Insecta</taxon>
        <taxon>Pterygota</taxon>
        <taxon>Neoptera</taxon>
        <taxon>Paraneoptera</taxon>
        <taxon>Hemiptera</taxon>
        <taxon>Sternorrhyncha</taxon>
        <taxon>Psylloidea</taxon>
        <taxon>Psyllidae</taxon>
        <taxon>Psyllinae</taxon>
        <taxon>Cacopsylla</taxon>
    </lineage>
</organism>
<dbReference type="EMBL" id="HBUF01047863">
    <property type="protein sequence ID" value="CAG6620473.1"/>
    <property type="molecule type" value="Transcribed_RNA"/>
</dbReference>
<evidence type="ECO:0000256" key="1">
    <source>
        <dbReference type="SAM" id="MobiDB-lite"/>
    </source>
</evidence>
<feature type="compositionally biased region" description="Basic residues" evidence="1">
    <location>
        <begin position="224"/>
        <end position="244"/>
    </location>
</feature>
<evidence type="ECO:0000313" key="2">
    <source>
        <dbReference type="EMBL" id="CAG6620472.1"/>
    </source>
</evidence>
<dbReference type="Gene3D" id="3.30.70.1820">
    <property type="entry name" value="L1 transposable element, RRM domain"/>
    <property type="match status" value="1"/>
</dbReference>
<feature type="region of interest" description="Disordered" evidence="1">
    <location>
        <begin position="201"/>
        <end position="244"/>
    </location>
</feature>
<sequence length="244" mass="28447">MSSLVDQIGHLLDEKLDKTYDVIVSKIIKVSSELEIVKKKNAFLEKDSKRKNFILYGVQENFGETFNQLKTIVLHVLNDLMKSDVTFFEIDQCLRLGKKNQSRPILVKCLTQWRKQEIMSRMNHLKGKGIYVEHDLTKEQIQRRREVIVKMKEMREQGCYAVVKIDKLVVNGAVQNNATDSVNKKLVTLNPDANMKVEMKCSKTELSDEQSEEKSDEHSANNRTYKKNKIRTKKKHKPKKKTHK</sequence>
<proteinExistence type="predicted"/>
<reference evidence="2" key="1">
    <citation type="submission" date="2021-05" db="EMBL/GenBank/DDBJ databases">
        <authorList>
            <person name="Alioto T."/>
            <person name="Alioto T."/>
            <person name="Gomez Garrido J."/>
        </authorList>
    </citation>
    <scope>NUCLEOTIDE SEQUENCE</scope>
</reference>
<dbReference type="AlphaFoldDB" id="A0A8D8M9P5"/>
<feature type="compositionally biased region" description="Basic and acidic residues" evidence="1">
    <location>
        <begin position="201"/>
        <end position="220"/>
    </location>
</feature>